<organism evidence="8 9">
    <name type="scientific">Agrococcus casei LMG 22410</name>
    <dbReference type="NCBI Taxonomy" id="1255656"/>
    <lineage>
        <taxon>Bacteria</taxon>
        <taxon>Bacillati</taxon>
        <taxon>Actinomycetota</taxon>
        <taxon>Actinomycetes</taxon>
        <taxon>Micrococcales</taxon>
        <taxon>Microbacteriaceae</taxon>
        <taxon>Agrococcus</taxon>
    </lineage>
</organism>
<evidence type="ECO:0000256" key="5">
    <source>
        <dbReference type="ARBA" id="ARBA00023136"/>
    </source>
</evidence>
<dbReference type="InterPro" id="IPR018076">
    <property type="entry name" value="T2SS_GspF_dom"/>
</dbReference>
<dbReference type="RefSeq" id="WP_234988438.1">
    <property type="nucleotide sequence ID" value="NZ_FUHU01000026.1"/>
</dbReference>
<accession>A0A1R4FJZ3</accession>
<evidence type="ECO:0000313" key="9">
    <source>
        <dbReference type="Proteomes" id="UP000195787"/>
    </source>
</evidence>
<evidence type="ECO:0000256" key="1">
    <source>
        <dbReference type="ARBA" id="ARBA00004651"/>
    </source>
</evidence>
<feature type="transmembrane region" description="Helical" evidence="6">
    <location>
        <begin position="224"/>
        <end position="245"/>
    </location>
</feature>
<evidence type="ECO:0000259" key="7">
    <source>
        <dbReference type="Pfam" id="PF00482"/>
    </source>
</evidence>
<dbReference type="GO" id="GO:0005886">
    <property type="term" value="C:plasma membrane"/>
    <property type="evidence" value="ECO:0007669"/>
    <property type="project" value="UniProtKB-SubCell"/>
</dbReference>
<gene>
    <name evidence="8" type="ORF">CZ674_04885</name>
</gene>
<feature type="domain" description="Type II secretion system protein GspF" evidence="7">
    <location>
        <begin position="118"/>
        <end position="243"/>
    </location>
</feature>
<sequence length="290" mass="30587">MTLGILLGSAFGAGLLLCASPWMWPRTAERPARPPSKAAARIRDRMAQAGLGHVPLFAVVLVSLIAGAMAAAIATLLTGIIALAPIAFAGGAALPVVGLQWRARNKRSRMATVWPEVIDHITAGVRSGLAVPEALAQVATAGPDAVRAEFTAYAADYRSTGRFEHSVDRLKAALADPVADRILETLRMARQVGGGEVGAVLRQLGSYLRVEHAIRGEVIARQSWIVYAARLGLAAPWLVLLALSFRPEAAQAYNTPGGMAVILGGAVVTLVAYRVMIAIGRMPEDERSFA</sequence>
<feature type="transmembrane region" description="Helical" evidence="6">
    <location>
        <begin position="6"/>
        <end position="24"/>
    </location>
</feature>
<evidence type="ECO:0000256" key="6">
    <source>
        <dbReference type="SAM" id="Phobius"/>
    </source>
</evidence>
<evidence type="ECO:0000256" key="3">
    <source>
        <dbReference type="ARBA" id="ARBA00022692"/>
    </source>
</evidence>
<keyword evidence="9" id="KW-1185">Reference proteome</keyword>
<keyword evidence="2" id="KW-1003">Cell membrane</keyword>
<dbReference type="AlphaFoldDB" id="A0A1R4FJZ3"/>
<feature type="transmembrane region" description="Helical" evidence="6">
    <location>
        <begin position="51"/>
        <end position="74"/>
    </location>
</feature>
<dbReference type="GeneID" id="303172544"/>
<evidence type="ECO:0000256" key="4">
    <source>
        <dbReference type="ARBA" id="ARBA00022989"/>
    </source>
</evidence>
<name>A0A1R4FJZ3_9MICO</name>
<dbReference type="PANTHER" id="PTHR35007:SF2">
    <property type="entry name" value="PILUS ASSEMBLE PROTEIN"/>
    <property type="match status" value="1"/>
</dbReference>
<keyword evidence="4 6" id="KW-1133">Transmembrane helix</keyword>
<dbReference type="PANTHER" id="PTHR35007">
    <property type="entry name" value="INTEGRAL MEMBRANE PROTEIN-RELATED"/>
    <property type="match status" value="1"/>
</dbReference>
<comment type="subcellular location">
    <subcellularLocation>
        <location evidence="1">Cell membrane</location>
        <topology evidence="1">Multi-pass membrane protein</topology>
    </subcellularLocation>
</comment>
<feature type="transmembrane region" description="Helical" evidence="6">
    <location>
        <begin position="80"/>
        <end position="101"/>
    </location>
</feature>
<evidence type="ECO:0000256" key="2">
    <source>
        <dbReference type="ARBA" id="ARBA00022475"/>
    </source>
</evidence>
<keyword evidence="3 6" id="KW-0812">Transmembrane</keyword>
<proteinExistence type="predicted"/>
<dbReference type="Proteomes" id="UP000195787">
    <property type="component" value="Unassembled WGS sequence"/>
</dbReference>
<keyword evidence="5 6" id="KW-0472">Membrane</keyword>
<feature type="transmembrane region" description="Helical" evidence="6">
    <location>
        <begin position="257"/>
        <end position="277"/>
    </location>
</feature>
<reference evidence="8 9" key="1">
    <citation type="submission" date="2017-02" db="EMBL/GenBank/DDBJ databases">
        <authorList>
            <person name="Peterson S.W."/>
        </authorList>
    </citation>
    <scope>NUCLEOTIDE SEQUENCE [LARGE SCALE GENOMIC DNA]</scope>
    <source>
        <strain evidence="8 9">LMG 22410</strain>
    </source>
</reference>
<protein>
    <submittedName>
        <fullName evidence="8">Flp pilus assembly protein TadB</fullName>
    </submittedName>
</protein>
<evidence type="ECO:0000313" key="8">
    <source>
        <dbReference type="EMBL" id="SJM56330.1"/>
    </source>
</evidence>
<dbReference type="Pfam" id="PF00482">
    <property type="entry name" value="T2SSF"/>
    <property type="match status" value="1"/>
</dbReference>
<dbReference type="EMBL" id="FUHU01000026">
    <property type="protein sequence ID" value="SJM56330.1"/>
    <property type="molecule type" value="Genomic_DNA"/>
</dbReference>